<proteinExistence type="predicted"/>
<name>A0A812DUW4_ACAPH</name>
<reference evidence="2" key="1">
    <citation type="submission" date="2021-01" db="EMBL/GenBank/DDBJ databases">
        <authorList>
            <person name="Li R."/>
            <person name="Bekaert M."/>
        </authorList>
    </citation>
    <scope>NUCLEOTIDE SEQUENCE</scope>
    <source>
        <strain evidence="2">Farmed</strain>
    </source>
</reference>
<keyword evidence="1" id="KW-0812">Transmembrane</keyword>
<protein>
    <submittedName>
        <fullName evidence="2">Uncharacterized protein</fullName>
    </submittedName>
</protein>
<gene>
    <name evidence="2" type="ORF">SPHA_61815</name>
</gene>
<keyword evidence="1" id="KW-1133">Transmembrane helix</keyword>
<dbReference type="Proteomes" id="UP000597762">
    <property type="component" value="Unassembled WGS sequence"/>
</dbReference>
<keyword evidence="1" id="KW-0472">Membrane</keyword>
<sequence length="190" mass="22023">MVTFFLSFCFFLLAFISKLILSFLSLPYFYSIVFFFLYLFISLFFSLSFFFLSFEPYSFITIFFHPFLPSFLHFSISFFISFFIFSFFLLNFIISLLSSHLLLISLPRLSLQPSILTRIASSPISTTSSAPLCRCKVNFYGPFPGEYGNIIHRPRISGDCDRNFMVSASHNALLSARFNNQRQLPPLPQT</sequence>
<feature type="transmembrane region" description="Helical" evidence="1">
    <location>
        <begin position="28"/>
        <end position="52"/>
    </location>
</feature>
<keyword evidence="3" id="KW-1185">Reference proteome</keyword>
<evidence type="ECO:0000313" key="3">
    <source>
        <dbReference type="Proteomes" id="UP000597762"/>
    </source>
</evidence>
<evidence type="ECO:0000313" key="2">
    <source>
        <dbReference type="EMBL" id="CAE1310282.1"/>
    </source>
</evidence>
<dbReference type="AlphaFoldDB" id="A0A812DUW4"/>
<comment type="caution">
    <text evidence="2">The sequence shown here is derived from an EMBL/GenBank/DDBJ whole genome shotgun (WGS) entry which is preliminary data.</text>
</comment>
<feature type="transmembrane region" description="Helical" evidence="1">
    <location>
        <begin position="82"/>
        <end position="104"/>
    </location>
</feature>
<evidence type="ECO:0000256" key="1">
    <source>
        <dbReference type="SAM" id="Phobius"/>
    </source>
</evidence>
<dbReference type="EMBL" id="CAHIKZ030004391">
    <property type="protein sequence ID" value="CAE1310282.1"/>
    <property type="molecule type" value="Genomic_DNA"/>
</dbReference>
<organism evidence="2 3">
    <name type="scientific">Acanthosepion pharaonis</name>
    <name type="common">Pharaoh cuttlefish</name>
    <name type="synonym">Sepia pharaonis</name>
    <dbReference type="NCBI Taxonomy" id="158019"/>
    <lineage>
        <taxon>Eukaryota</taxon>
        <taxon>Metazoa</taxon>
        <taxon>Spiralia</taxon>
        <taxon>Lophotrochozoa</taxon>
        <taxon>Mollusca</taxon>
        <taxon>Cephalopoda</taxon>
        <taxon>Coleoidea</taxon>
        <taxon>Decapodiformes</taxon>
        <taxon>Sepiida</taxon>
        <taxon>Sepiina</taxon>
        <taxon>Sepiidae</taxon>
        <taxon>Acanthosepion</taxon>
    </lineage>
</organism>
<accession>A0A812DUW4</accession>